<keyword evidence="3 6" id="KW-0812">Transmembrane</keyword>
<keyword evidence="6" id="KW-1133">Transmembrane helix</keyword>
<keyword evidence="8" id="KW-1185">Reference proteome</keyword>
<evidence type="ECO:0000256" key="6">
    <source>
        <dbReference type="SAM" id="Phobius"/>
    </source>
</evidence>
<dbReference type="SUPFAM" id="SSF56954">
    <property type="entry name" value="Outer membrane efflux proteins (OEP)"/>
    <property type="match status" value="1"/>
</dbReference>
<keyword evidence="2" id="KW-1134">Transmembrane beta strand</keyword>
<keyword evidence="4 6" id="KW-0472">Membrane</keyword>
<dbReference type="RefSeq" id="WP_343815293.1">
    <property type="nucleotide sequence ID" value="NZ_BAAAFA010000002.1"/>
</dbReference>
<evidence type="ECO:0000256" key="4">
    <source>
        <dbReference type="ARBA" id="ARBA00023136"/>
    </source>
</evidence>
<accession>A0ABN1L487</accession>
<evidence type="ECO:0000256" key="5">
    <source>
        <dbReference type="ARBA" id="ARBA00023237"/>
    </source>
</evidence>
<dbReference type="PANTHER" id="PTHR30026:SF20">
    <property type="entry name" value="OUTER MEMBRANE PROTEIN TOLC"/>
    <property type="match status" value="1"/>
</dbReference>
<name>A0ABN1L487_9GAMM</name>
<reference evidence="7 8" key="1">
    <citation type="journal article" date="2019" name="Int. J. Syst. Evol. Microbiol.">
        <title>The Global Catalogue of Microorganisms (GCM) 10K type strain sequencing project: providing services to taxonomists for standard genome sequencing and annotation.</title>
        <authorList>
            <consortium name="The Broad Institute Genomics Platform"/>
            <consortium name="The Broad Institute Genome Sequencing Center for Infectious Disease"/>
            <person name="Wu L."/>
            <person name="Ma J."/>
        </authorList>
    </citation>
    <scope>NUCLEOTIDE SEQUENCE [LARGE SCALE GENOMIC DNA]</scope>
    <source>
        <strain evidence="7 8">JCM 15608</strain>
    </source>
</reference>
<evidence type="ECO:0000256" key="1">
    <source>
        <dbReference type="ARBA" id="ARBA00004442"/>
    </source>
</evidence>
<comment type="caution">
    <text evidence="7">The sequence shown here is derived from an EMBL/GenBank/DDBJ whole genome shotgun (WGS) entry which is preliminary data.</text>
</comment>
<proteinExistence type="predicted"/>
<evidence type="ECO:0000313" key="7">
    <source>
        <dbReference type="EMBL" id="GAA0813183.1"/>
    </source>
</evidence>
<feature type="transmembrane region" description="Helical" evidence="6">
    <location>
        <begin position="33"/>
        <end position="54"/>
    </location>
</feature>
<comment type="subcellular location">
    <subcellularLocation>
        <location evidence="1">Cell outer membrane</location>
    </subcellularLocation>
</comment>
<dbReference type="Proteomes" id="UP001500021">
    <property type="component" value="Unassembled WGS sequence"/>
</dbReference>
<protein>
    <submittedName>
        <fullName evidence="7">TolC family protein</fullName>
    </submittedName>
</protein>
<keyword evidence="5" id="KW-0998">Cell outer membrane</keyword>
<gene>
    <name evidence="7" type="ORF">GCM10009111_08190</name>
</gene>
<sequence length="510" mass="56478">MFAIFFTKHQTASQAMAKQQTIKHNNAVYSSPYYSTCLTVITFVFIVFCAFIFISSASAATLATANNSNTAIKTLSLQHAINYAQQNDPWLKGNQHQQQAIESLSNAAATLPDPKMSLGLNNLPTDGFDFSQEGMTQVKVGISQMFARGDSLAIKKQQLHLSSEAYPYLRQDRSAQVAVTVGSLWLDAFKAQQSIALIEKNRALFDQLTDIAQINYASTAGKTRQQDIIRAQLELTRLEERLDTFAGQQSKYHGMMSPWLTPFEVESLATQPNVAFEQQGMFTLSSTLPDISLLKPELVQSKQWLSATQLAQQFANHPAVFALNKKIASNKTGISLAEQAYKPEWGVNASYGYRDDTPSGASRSDFFSVGVTFDLPLFTENKQNMAVKSAISQTESVKTEKILLLRQLIASFNSAKGRFLRIQTRKSLYQTQLLPQIHDQAEAALSAYTNDDGDFAEVVRARIAVLNAEIDHINLLVEEQKLILALNYLFIAQKTSVTNQPSLAALGENS</sequence>
<dbReference type="PANTHER" id="PTHR30026">
    <property type="entry name" value="OUTER MEMBRANE PROTEIN TOLC"/>
    <property type="match status" value="1"/>
</dbReference>
<dbReference type="EMBL" id="BAAAFA010000002">
    <property type="protein sequence ID" value="GAA0813183.1"/>
    <property type="molecule type" value="Genomic_DNA"/>
</dbReference>
<dbReference type="InterPro" id="IPR051906">
    <property type="entry name" value="TolC-like"/>
</dbReference>
<evidence type="ECO:0000313" key="8">
    <source>
        <dbReference type="Proteomes" id="UP001500021"/>
    </source>
</evidence>
<evidence type="ECO:0000256" key="2">
    <source>
        <dbReference type="ARBA" id="ARBA00022452"/>
    </source>
</evidence>
<organism evidence="7 8">
    <name type="scientific">Colwellia asteriadis</name>
    <dbReference type="NCBI Taxonomy" id="517723"/>
    <lineage>
        <taxon>Bacteria</taxon>
        <taxon>Pseudomonadati</taxon>
        <taxon>Pseudomonadota</taxon>
        <taxon>Gammaproteobacteria</taxon>
        <taxon>Alteromonadales</taxon>
        <taxon>Colwelliaceae</taxon>
        <taxon>Colwellia</taxon>
    </lineage>
</organism>
<dbReference type="Gene3D" id="1.20.1600.10">
    <property type="entry name" value="Outer membrane efflux proteins (OEP)"/>
    <property type="match status" value="1"/>
</dbReference>
<evidence type="ECO:0000256" key="3">
    <source>
        <dbReference type="ARBA" id="ARBA00022692"/>
    </source>
</evidence>